<feature type="region of interest" description="Disordered" evidence="11">
    <location>
        <begin position="49"/>
        <end position="79"/>
    </location>
</feature>
<comment type="subcellular location">
    <subcellularLocation>
        <location evidence="1">Nucleus</location>
    </subcellularLocation>
</comment>
<keyword evidence="12" id="KW-0732">Signal</keyword>
<dbReference type="GO" id="GO:0005634">
    <property type="term" value="C:nucleus"/>
    <property type="evidence" value="ECO:0007669"/>
    <property type="project" value="UniProtKB-SubCell"/>
</dbReference>
<name>A0A6H5J3J8_9HYME</name>
<feature type="domain" description="C2H2-type" evidence="13">
    <location>
        <begin position="311"/>
        <end position="339"/>
    </location>
</feature>
<feature type="region of interest" description="Disordered" evidence="11">
    <location>
        <begin position="1636"/>
        <end position="1661"/>
    </location>
</feature>
<evidence type="ECO:0000256" key="9">
    <source>
        <dbReference type="ARBA" id="ARBA00023242"/>
    </source>
</evidence>
<dbReference type="Pfam" id="PF00096">
    <property type="entry name" value="zf-C2H2"/>
    <property type="match status" value="10"/>
</dbReference>
<keyword evidence="7" id="KW-0805">Transcription regulation</keyword>
<comment type="similarity">
    <text evidence="2">Belongs to the krueppel C2H2-type zinc-finger protein family.</text>
</comment>
<feature type="compositionally biased region" description="Basic and acidic residues" evidence="11">
    <location>
        <begin position="1776"/>
        <end position="1785"/>
    </location>
</feature>
<feature type="chain" id="PRO_5026348374" description="C2H2-type domain-containing protein" evidence="12">
    <location>
        <begin position="20"/>
        <end position="1804"/>
    </location>
</feature>
<feature type="compositionally biased region" description="Low complexity" evidence="11">
    <location>
        <begin position="1546"/>
        <end position="1559"/>
    </location>
</feature>
<keyword evidence="15" id="KW-1185">Reference proteome</keyword>
<keyword evidence="8" id="KW-0804">Transcription</keyword>
<feature type="region of interest" description="Disordered" evidence="11">
    <location>
        <begin position="690"/>
        <end position="733"/>
    </location>
</feature>
<dbReference type="PANTHER" id="PTHR47772:SF15">
    <property type="entry name" value="REDUCED EXPRESSION 2-RELATED"/>
    <property type="match status" value="1"/>
</dbReference>
<organism evidence="14 15">
    <name type="scientific">Trichogramma brassicae</name>
    <dbReference type="NCBI Taxonomy" id="86971"/>
    <lineage>
        <taxon>Eukaryota</taxon>
        <taxon>Metazoa</taxon>
        <taxon>Ecdysozoa</taxon>
        <taxon>Arthropoda</taxon>
        <taxon>Hexapoda</taxon>
        <taxon>Insecta</taxon>
        <taxon>Pterygota</taxon>
        <taxon>Neoptera</taxon>
        <taxon>Endopterygota</taxon>
        <taxon>Hymenoptera</taxon>
        <taxon>Apocrita</taxon>
        <taxon>Proctotrupomorpha</taxon>
        <taxon>Chalcidoidea</taxon>
        <taxon>Trichogrammatidae</taxon>
        <taxon>Trichogramma</taxon>
    </lineage>
</organism>
<dbReference type="PANTHER" id="PTHR47772">
    <property type="entry name" value="ZINC FINGER PROTEIN 200"/>
    <property type="match status" value="1"/>
</dbReference>
<dbReference type="Gene3D" id="2.30.42.10">
    <property type="match status" value="1"/>
</dbReference>
<evidence type="ECO:0000256" key="12">
    <source>
        <dbReference type="SAM" id="SignalP"/>
    </source>
</evidence>
<evidence type="ECO:0000256" key="10">
    <source>
        <dbReference type="PROSITE-ProRule" id="PRU00042"/>
    </source>
</evidence>
<evidence type="ECO:0000256" key="4">
    <source>
        <dbReference type="ARBA" id="ARBA00022737"/>
    </source>
</evidence>
<feature type="domain" description="C2H2-type" evidence="13">
    <location>
        <begin position="456"/>
        <end position="484"/>
    </location>
</feature>
<gene>
    <name evidence="14" type="ORF">TBRA_LOCUS16212</name>
</gene>
<evidence type="ECO:0000313" key="14">
    <source>
        <dbReference type="EMBL" id="CAB0044624.1"/>
    </source>
</evidence>
<evidence type="ECO:0000256" key="7">
    <source>
        <dbReference type="ARBA" id="ARBA00023015"/>
    </source>
</evidence>
<feature type="domain" description="C2H2-type" evidence="13">
    <location>
        <begin position="282"/>
        <end position="310"/>
    </location>
</feature>
<feature type="domain" description="C2H2-type" evidence="13">
    <location>
        <begin position="253"/>
        <end position="281"/>
    </location>
</feature>
<feature type="signal peptide" evidence="12">
    <location>
        <begin position="1"/>
        <end position="19"/>
    </location>
</feature>
<evidence type="ECO:0000256" key="1">
    <source>
        <dbReference type="ARBA" id="ARBA00004123"/>
    </source>
</evidence>
<proteinExistence type="inferred from homology"/>
<feature type="domain" description="C2H2-type" evidence="13">
    <location>
        <begin position="427"/>
        <end position="455"/>
    </location>
</feature>
<feature type="domain" description="C2H2-type" evidence="13">
    <location>
        <begin position="398"/>
        <end position="426"/>
    </location>
</feature>
<evidence type="ECO:0000256" key="6">
    <source>
        <dbReference type="ARBA" id="ARBA00022833"/>
    </source>
</evidence>
<evidence type="ECO:0000256" key="2">
    <source>
        <dbReference type="ARBA" id="ARBA00006991"/>
    </source>
</evidence>
<feature type="compositionally biased region" description="Low complexity" evidence="11">
    <location>
        <begin position="1786"/>
        <end position="1797"/>
    </location>
</feature>
<feature type="compositionally biased region" description="Low complexity" evidence="11">
    <location>
        <begin position="53"/>
        <end position="66"/>
    </location>
</feature>
<keyword evidence="3" id="KW-0479">Metal-binding</keyword>
<dbReference type="Gene3D" id="3.30.160.60">
    <property type="entry name" value="Classic Zinc Finger"/>
    <property type="match status" value="9"/>
</dbReference>
<feature type="domain" description="C2H2-type" evidence="13">
    <location>
        <begin position="224"/>
        <end position="252"/>
    </location>
</feature>
<feature type="compositionally biased region" description="Basic and acidic residues" evidence="11">
    <location>
        <begin position="884"/>
        <end position="899"/>
    </location>
</feature>
<keyword evidence="9" id="KW-0539">Nucleus</keyword>
<dbReference type="EMBL" id="CADCXV010001472">
    <property type="protein sequence ID" value="CAB0044624.1"/>
    <property type="molecule type" value="Genomic_DNA"/>
</dbReference>
<feature type="domain" description="C2H2-type" evidence="13">
    <location>
        <begin position="543"/>
        <end position="571"/>
    </location>
</feature>
<evidence type="ECO:0000256" key="11">
    <source>
        <dbReference type="SAM" id="MobiDB-lite"/>
    </source>
</evidence>
<feature type="region of interest" description="Disordered" evidence="11">
    <location>
        <begin position="870"/>
        <end position="902"/>
    </location>
</feature>
<sequence length="1804" mass="202315">MSECLIFTLFVQILRCADAAGGRRRGSGRSSSVVLMQWLKHVRIKYAGPRVGQEQQQSQEQENSQSCRRRSSTSVKSHEKDIEELRQLLLELYPARHPSKLQNRHVLRVIQLPGTADGKPSYICQPVLPKQHYHQQLQYQYQRPQPQPQLLIDHRDYQQQQQQRYYQQRLILGQPLLLWLSPLAMLCCGRRKHVIILMLKNIQPPADSFLTMTTYQIALVYSDYLCANCGKKFVKKRNLILHLKIVHEGHNDYKCDWCEKKFGNQSTLIRHKKKVHEGQRDYACNQCEKKFGEKSILIGHQRTVHEGCKDYACNRCEKKFGQKGNMLKHQKTVHEGRKDFACDHCEQKFSQKSSLVLHQKTIHECRKDFACNYCDKKFTQKPHLLLHQKTVHEGRKDYTCDRCEKKFGQKTDLIRHQKAVHEGRKDYTCDRCERKFGRKSFLLSHQKIVHEGRKDYECNNCEKKFGYKSDLFKHQKIVHEGRKDYACDICEKKFGQKVNLLSHQRTVHEGRKDITCNNCEKKFGYKSDLFKHQKTVHEGRKDYACDKCEQKFTQKKSLLGHQKTVHEGPKEQQLARWRRRRRRSRKIFTSSSSCQRAKREKTSLHSVEAGGVDKRRNKRRMARCRRRLYFRFGGLLRAASKGTSTGYTRDLHSSLCVKRRHRSREISMYTAIPTQAHPYTAKLTSVSPRIDNRQTTPEPARGGARRGDVTDITASPGRQANVNQLRPKDPPPMVIQGDFRKVSGITSEIFRQLETIENDHDASTAAALEAVEKHGEMVVRIIEPRQLGRHASEAAKKFIAIQVGDEILAVNLVDVTHMSLDDVVIIMSIPRRLLLAIRHGPHQLVGGHNRVNEQKGPPVVVIKKELNNEDETDHHHQSQHHHMSTLERDRRRGDGREMLPSRSKLGLAGLGSTHEINQAMASNGDLYYNSRPESQLGWSYQPPPPPVITQQPKPGPQAQHFQPYDRGYPKTLESLAEKVHSFYPSTTSIANGSSSRRMSAGQGMHTIGRMGSSAGYAAYGQPHSAAGRLMPRSGSDQHLPRVDYTSITTPARHTLLRSSLKTGSAALRYGSRYGMGNDLLSSAAGAGGGGRASQAAQYGTLTRRHHQRPSLDYASDTEATCSSSPRSAYYYYRHNMNNPQPSSAVSHLATLSRSQLGSTAKTLRTHVLGLRSNSLPRSVRTLPGGHQQGGLRSGISTLAQSLIDEDDGALSAPEMPSIRQDRGRIPSSTSVFTSDEYKAWLSRTPSTSALYDQIRSTSSRPPRYTYSAENIHAAVNQTNHTLLEFALIMHLHYVTFELILADYATYGYRPYATSTLDRLSHRSASAQQVNLANLRASTAISSAVAAAAASGHHQLGGGGLSGVHHSRYANPRVTSSALVASNVRAALASKNTLGSAASQRANSIRRMRGMADLEPSATAMTHNNNHHSAAAVAAMSALAGPGGSRRGRCSGRRWRWLDVHADPAHRAKTFLKYKIEKPAQVGTPSSTTSSLLTLAENQSSDFVNGASGLLWVHLLAGRGARQQSQLGGDDAQQLGAARRPERRQRQQQQQQLQRQPGELRAARPLLRAGVRPRAQGAHGGAHRRPHVRLGRELRAGPRRQSSARSAGLLLGPAVPPQALLQGLGLSAHAVQGVAAPSAGREGRAARHHLSAAQVHRRQSDVPQALSARRLAGRQDRAPLRHRSRDGRKWRFLSFLFAIRFYVLYLIHTDPRPRVRRCRERPKRVGCPAACRPPWPWAAAGCPTCRSSSGAASRRSRGVVCTDCADRRPRSAYCARPSRETPDRLTCRPTTCPTSTSSQVTYAAD</sequence>
<feature type="region of interest" description="Disordered" evidence="11">
    <location>
        <begin position="1774"/>
        <end position="1804"/>
    </location>
</feature>
<accession>A0A6H5J3J8</accession>
<dbReference type="PROSITE" id="PS50157">
    <property type="entry name" value="ZINC_FINGER_C2H2_2"/>
    <property type="match status" value="12"/>
</dbReference>
<feature type="region of interest" description="Disordered" evidence="11">
    <location>
        <begin position="1521"/>
        <end position="1603"/>
    </location>
</feature>
<evidence type="ECO:0000256" key="8">
    <source>
        <dbReference type="ARBA" id="ARBA00023163"/>
    </source>
</evidence>
<keyword evidence="6" id="KW-0862">Zinc</keyword>
<dbReference type="InterPro" id="IPR036034">
    <property type="entry name" value="PDZ_sf"/>
</dbReference>
<feature type="domain" description="C2H2-type" evidence="13">
    <location>
        <begin position="369"/>
        <end position="397"/>
    </location>
</feature>
<dbReference type="Proteomes" id="UP000479190">
    <property type="component" value="Unassembled WGS sequence"/>
</dbReference>
<feature type="domain" description="C2H2-type" evidence="13">
    <location>
        <begin position="485"/>
        <end position="513"/>
    </location>
</feature>
<dbReference type="PROSITE" id="PS00028">
    <property type="entry name" value="ZINC_FINGER_C2H2_1"/>
    <property type="match status" value="12"/>
</dbReference>
<keyword evidence="5 10" id="KW-0863">Zinc-finger</keyword>
<dbReference type="InterPro" id="IPR036236">
    <property type="entry name" value="Znf_C2H2_sf"/>
</dbReference>
<feature type="domain" description="C2H2-type" evidence="13">
    <location>
        <begin position="514"/>
        <end position="542"/>
    </location>
</feature>
<evidence type="ECO:0000256" key="5">
    <source>
        <dbReference type="ARBA" id="ARBA00022771"/>
    </source>
</evidence>
<evidence type="ECO:0000313" key="15">
    <source>
        <dbReference type="Proteomes" id="UP000479190"/>
    </source>
</evidence>
<protein>
    <recommendedName>
        <fullName evidence="13">C2H2-type domain-containing protein</fullName>
    </recommendedName>
</protein>
<feature type="domain" description="C2H2-type" evidence="13">
    <location>
        <begin position="340"/>
        <end position="368"/>
    </location>
</feature>
<reference evidence="14 15" key="1">
    <citation type="submission" date="2020-02" db="EMBL/GenBank/DDBJ databases">
        <authorList>
            <person name="Ferguson B K."/>
        </authorList>
    </citation>
    <scope>NUCLEOTIDE SEQUENCE [LARGE SCALE GENOMIC DNA]</scope>
</reference>
<keyword evidence="4" id="KW-0677">Repeat</keyword>
<feature type="compositionally biased region" description="Polar residues" evidence="11">
    <location>
        <begin position="712"/>
        <end position="724"/>
    </location>
</feature>
<dbReference type="OrthoDB" id="6077919at2759"/>
<dbReference type="SUPFAM" id="SSF57667">
    <property type="entry name" value="beta-beta-alpha zinc fingers"/>
    <property type="match status" value="6"/>
</dbReference>
<dbReference type="GO" id="GO:0008270">
    <property type="term" value="F:zinc ion binding"/>
    <property type="evidence" value="ECO:0007669"/>
    <property type="project" value="UniProtKB-KW"/>
</dbReference>
<dbReference type="InterPro" id="IPR050636">
    <property type="entry name" value="C2H2-ZF_domain-containing"/>
</dbReference>
<dbReference type="InterPro" id="IPR013087">
    <property type="entry name" value="Znf_C2H2_type"/>
</dbReference>
<evidence type="ECO:0000256" key="3">
    <source>
        <dbReference type="ARBA" id="ARBA00022723"/>
    </source>
</evidence>
<dbReference type="SMART" id="SM00355">
    <property type="entry name" value="ZnF_C2H2"/>
    <property type="match status" value="12"/>
</dbReference>
<evidence type="ECO:0000259" key="13">
    <source>
        <dbReference type="PROSITE" id="PS50157"/>
    </source>
</evidence>